<dbReference type="Proteomes" id="UP000276133">
    <property type="component" value="Unassembled WGS sequence"/>
</dbReference>
<comment type="caution">
    <text evidence="1">The sequence shown here is derived from an EMBL/GenBank/DDBJ whole genome shotgun (WGS) entry which is preliminary data.</text>
</comment>
<evidence type="ECO:0000313" key="2">
    <source>
        <dbReference type="Proteomes" id="UP000276133"/>
    </source>
</evidence>
<dbReference type="EMBL" id="REGN01008352">
    <property type="protein sequence ID" value="RNA03779.1"/>
    <property type="molecule type" value="Genomic_DNA"/>
</dbReference>
<evidence type="ECO:0000313" key="1">
    <source>
        <dbReference type="EMBL" id="RNA03779.1"/>
    </source>
</evidence>
<dbReference type="AlphaFoldDB" id="A0A3M7PY23"/>
<proteinExistence type="predicted"/>
<reference evidence="1 2" key="1">
    <citation type="journal article" date="2018" name="Sci. Rep.">
        <title>Genomic signatures of local adaptation to the degree of environmental predictability in rotifers.</title>
        <authorList>
            <person name="Franch-Gras L."/>
            <person name="Hahn C."/>
            <person name="Garcia-Roger E.M."/>
            <person name="Carmona M.J."/>
            <person name="Serra M."/>
            <person name="Gomez A."/>
        </authorList>
    </citation>
    <scope>NUCLEOTIDE SEQUENCE [LARGE SCALE GENOMIC DNA]</scope>
    <source>
        <strain evidence="1">HYR1</strain>
    </source>
</reference>
<name>A0A3M7PY23_BRAPC</name>
<sequence length="68" mass="7975">MLLISLEYVPKMPNNRLFVNILIFKIDIEYVSILLLMNKLKDINKLLKTSFNHLYSKFEISSSRGISI</sequence>
<gene>
    <name evidence="1" type="ORF">BpHYR1_029711</name>
</gene>
<accession>A0A3M7PY23</accession>
<keyword evidence="2" id="KW-1185">Reference proteome</keyword>
<organism evidence="1 2">
    <name type="scientific">Brachionus plicatilis</name>
    <name type="common">Marine rotifer</name>
    <name type="synonym">Brachionus muelleri</name>
    <dbReference type="NCBI Taxonomy" id="10195"/>
    <lineage>
        <taxon>Eukaryota</taxon>
        <taxon>Metazoa</taxon>
        <taxon>Spiralia</taxon>
        <taxon>Gnathifera</taxon>
        <taxon>Rotifera</taxon>
        <taxon>Eurotatoria</taxon>
        <taxon>Monogononta</taxon>
        <taxon>Pseudotrocha</taxon>
        <taxon>Ploima</taxon>
        <taxon>Brachionidae</taxon>
        <taxon>Brachionus</taxon>
    </lineage>
</organism>
<protein>
    <submittedName>
        <fullName evidence="1">Uncharacterized protein</fullName>
    </submittedName>
</protein>